<reference evidence="1 2" key="1">
    <citation type="submission" date="2020-08" db="EMBL/GenBank/DDBJ databases">
        <title>Genomic Encyclopedia of Type Strains, Phase III (KMG-III): the genomes of soil and plant-associated and newly described type strains.</title>
        <authorList>
            <person name="Whitman W."/>
        </authorList>
    </citation>
    <scope>NUCLEOTIDE SEQUENCE [LARGE SCALE GENOMIC DNA]</scope>
    <source>
        <strain evidence="1 2">CECT 8693</strain>
    </source>
</reference>
<gene>
    <name evidence="1" type="ORF">FHR92_001055</name>
</gene>
<dbReference type="RefSeq" id="WP_182534604.1">
    <property type="nucleotide sequence ID" value="NZ_JACJIP010000004.1"/>
</dbReference>
<organism evidence="1 2">
    <name type="scientific">Fontibacillus solani</name>
    <dbReference type="NCBI Taxonomy" id="1572857"/>
    <lineage>
        <taxon>Bacteria</taxon>
        <taxon>Bacillati</taxon>
        <taxon>Bacillota</taxon>
        <taxon>Bacilli</taxon>
        <taxon>Bacillales</taxon>
        <taxon>Paenibacillaceae</taxon>
        <taxon>Fontibacillus</taxon>
    </lineage>
</organism>
<name>A0A7W3SR08_9BACL</name>
<dbReference type="EMBL" id="JACJIP010000004">
    <property type="protein sequence ID" value="MBA9084598.1"/>
    <property type="molecule type" value="Genomic_DNA"/>
</dbReference>
<keyword evidence="2" id="KW-1185">Reference proteome</keyword>
<accession>A0A7W3SR08</accession>
<dbReference type="Pfam" id="PF05133">
    <property type="entry name" value="SPP1_portal"/>
    <property type="match status" value="1"/>
</dbReference>
<evidence type="ECO:0000313" key="1">
    <source>
        <dbReference type="EMBL" id="MBA9084598.1"/>
    </source>
</evidence>
<dbReference type="Proteomes" id="UP000567067">
    <property type="component" value="Unassembled WGS sequence"/>
</dbReference>
<dbReference type="InterPro" id="IPR021145">
    <property type="entry name" value="Portal_protein_SPP1_Gp6-like"/>
</dbReference>
<dbReference type="AlphaFoldDB" id="A0A7W3SR08"/>
<protein>
    <submittedName>
        <fullName evidence="1">SPP1 family phage portal protein</fullName>
    </submittedName>
</protein>
<comment type="caution">
    <text evidence="1">The sequence shown here is derived from an EMBL/GenBank/DDBJ whole genome shotgun (WGS) entry which is preliminary data.</text>
</comment>
<sequence length="430" mass="48997">MSIEEFIKDNGYSEHWFVDYIDDARHQIRVYDIINKKEYLTGQHKINNRAPEMFNGKPFDPRRIVLNYGSRLIEYATSYLVGNQITYSGDPDVVAAIQKVYKNGYANLDYDVVKNVYAYGNAYEYTYIKDGKIRSKLIDPADSFPVVDDEGEYIAFVESYCINNVTYWNVYYPDRVDKYYNNGGYVRLRGTYNNTSGLPVIYKNDNPIDNVFGRSDLDDYVGIIDNLEDLISKSTDGFYKHIVGIPVVKGQRLTSEDALPSEIVGGGLNLDSDADFKFENNEFSHDAFRTIYSHLMMSLMDVSGTPSVSMGKVDVSNLSEISLKLLFSTANMKANQTERFIREGLNERLGKFKMLLELQGKKFTDEQWDSITITFSYGMPTSESDIIDNLKTLREIGGISLESVLKHNPYVSDVATEMDKINGERNGSKM</sequence>
<evidence type="ECO:0000313" key="2">
    <source>
        <dbReference type="Proteomes" id="UP000567067"/>
    </source>
</evidence>
<proteinExistence type="predicted"/>